<evidence type="ECO:0000313" key="3">
    <source>
        <dbReference type="Proteomes" id="UP001152797"/>
    </source>
</evidence>
<sequence>MSAGGCAIDVPAVVLNPKMGMPSQDVAEFYPCGAGRSFGERRQVCSRLCAVADQAGSTGWQDAIQLLAEAQRQRSASMEAFEDAAELCRIQDAPRAAPRVEKLLEEARQSKLNPTRRLYEAVVMSYGDAESWEQALFWLLEAGAQGAQDAGELDKPRNPEK</sequence>
<dbReference type="AlphaFoldDB" id="A0A9P1D3Y6"/>
<dbReference type="EMBL" id="CAMXCT030003113">
    <property type="protein sequence ID" value="CAL4789847.1"/>
    <property type="molecule type" value="Genomic_DNA"/>
</dbReference>
<organism evidence="1">
    <name type="scientific">Cladocopium goreaui</name>
    <dbReference type="NCBI Taxonomy" id="2562237"/>
    <lineage>
        <taxon>Eukaryota</taxon>
        <taxon>Sar</taxon>
        <taxon>Alveolata</taxon>
        <taxon>Dinophyceae</taxon>
        <taxon>Suessiales</taxon>
        <taxon>Symbiodiniaceae</taxon>
        <taxon>Cladocopium</taxon>
    </lineage>
</organism>
<proteinExistence type="predicted"/>
<accession>A0A9P1D3Y6</accession>
<reference evidence="1" key="1">
    <citation type="submission" date="2022-10" db="EMBL/GenBank/DDBJ databases">
        <authorList>
            <person name="Chen Y."/>
            <person name="Dougan E. K."/>
            <person name="Chan C."/>
            <person name="Rhodes N."/>
            <person name="Thang M."/>
        </authorList>
    </citation>
    <scope>NUCLEOTIDE SEQUENCE</scope>
</reference>
<dbReference type="Proteomes" id="UP001152797">
    <property type="component" value="Unassembled WGS sequence"/>
</dbReference>
<keyword evidence="3" id="KW-1185">Reference proteome</keyword>
<reference evidence="2" key="2">
    <citation type="submission" date="2024-04" db="EMBL/GenBank/DDBJ databases">
        <authorList>
            <person name="Chen Y."/>
            <person name="Shah S."/>
            <person name="Dougan E. K."/>
            <person name="Thang M."/>
            <person name="Chan C."/>
        </authorList>
    </citation>
    <scope>NUCLEOTIDE SEQUENCE [LARGE SCALE GENOMIC DNA]</scope>
</reference>
<gene>
    <name evidence="1" type="ORF">C1SCF055_LOCUS28482</name>
</gene>
<protein>
    <submittedName>
        <fullName evidence="1">Uncharacterized protein</fullName>
    </submittedName>
</protein>
<dbReference type="EMBL" id="CAMXCT010003113">
    <property type="protein sequence ID" value="CAI4002535.1"/>
    <property type="molecule type" value="Genomic_DNA"/>
</dbReference>
<comment type="caution">
    <text evidence="1">The sequence shown here is derived from an EMBL/GenBank/DDBJ whole genome shotgun (WGS) entry which is preliminary data.</text>
</comment>
<dbReference type="EMBL" id="CAMXCT020003113">
    <property type="protein sequence ID" value="CAL1155910.1"/>
    <property type="molecule type" value="Genomic_DNA"/>
</dbReference>
<name>A0A9P1D3Y6_9DINO</name>
<evidence type="ECO:0000313" key="2">
    <source>
        <dbReference type="EMBL" id="CAL1155910.1"/>
    </source>
</evidence>
<evidence type="ECO:0000313" key="1">
    <source>
        <dbReference type="EMBL" id="CAI4002535.1"/>
    </source>
</evidence>